<evidence type="ECO:0008006" key="5">
    <source>
        <dbReference type="Google" id="ProtNLM"/>
    </source>
</evidence>
<feature type="region of interest" description="Disordered" evidence="2">
    <location>
        <begin position="81"/>
        <end position="141"/>
    </location>
</feature>
<feature type="coiled-coil region" evidence="1">
    <location>
        <begin position="652"/>
        <end position="686"/>
    </location>
</feature>
<dbReference type="PANTHER" id="PTHR46579">
    <property type="entry name" value="F5/8 TYPE C DOMAIN-CONTAINING PROTEIN-RELATED"/>
    <property type="match status" value="1"/>
</dbReference>
<dbReference type="EMBL" id="CAJMWQ010001234">
    <property type="protein sequence ID" value="CAE6442113.1"/>
    <property type="molecule type" value="Genomic_DNA"/>
</dbReference>
<dbReference type="PANTHER" id="PTHR46579:SF1">
    <property type="entry name" value="F5_8 TYPE C DOMAIN-CONTAINING PROTEIN"/>
    <property type="match status" value="1"/>
</dbReference>
<dbReference type="InterPro" id="IPR004242">
    <property type="entry name" value="Transposase_21"/>
</dbReference>
<reference evidence="3" key="1">
    <citation type="submission" date="2021-01" db="EMBL/GenBank/DDBJ databases">
        <authorList>
            <person name="Kaushik A."/>
        </authorList>
    </citation>
    <scope>NUCLEOTIDE SEQUENCE</scope>
    <source>
        <strain evidence="3">AG1-1B</strain>
    </source>
</reference>
<dbReference type="AlphaFoldDB" id="A0A8H3AWE5"/>
<comment type="caution">
    <text evidence="3">The sequence shown here is derived from an EMBL/GenBank/DDBJ whole genome shotgun (WGS) entry which is preliminary data.</text>
</comment>
<keyword evidence="1" id="KW-0175">Coiled coil</keyword>
<evidence type="ECO:0000313" key="4">
    <source>
        <dbReference type="Proteomes" id="UP000663826"/>
    </source>
</evidence>
<proteinExistence type="predicted"/>
<evidence type="ECO:0000256" key="1">
    <source>
        <dbReference type="SAM" id="Coils"/>
    </source>
</evidence>
<name>A0A8H3AWE5_9AGAM</name>
<evidence type="ECO:0000256" key="2">
    <source>
        <dbReference type="SAM" id="MobiDB-lite"/>
    </source>
</evidence>
<evidence type="ECO:0000313" key="3">
    <source>
        <dbReference type="EMBL" id="CAE6442113.1"/>
    </source>
</evidence>
<protein>
    <recommendedName>
        <fullName evidence="5">Transposase family Tnp2 protein</fullName>
    </recommendedName>
</protein>
<feature type="compositionally biased region" description="Acidic residues" evidence="2">
    <location>
        <begin position="130"/>
        <end position="141"/>
    </location>
</feature>
<organism evidence="3 4">
    <name type="scientific">Rhizoctonia solani</name>
    <dbReference type="NCBI Taxonomy" id="456999"/>
    <lineage>
        <taxon>Eukaryota</taxon>
        <taxon>Fungi</taxon>
        <taxon>Dikarya</taxon>
        <taxon>Basidiomycota</taxon>
        <taxon>Agaricomycotina</taxon>
        <taxon>Agaricomycetes</taxon>
        <taxon>Cantharellales</taxon>
        <taxon>Ceratobasidiaceae</taxon>
        <taxon>Rhizoctonia</taxon>
    </lineage>
</organism>
<dbReference type="Proteomes" id="UP000663826">
    <property type="component" value="Unassembled WGS sequence"/>
</dbReference>
<accession>A0A8H3AWE5</accession>
<dbReference type="Pfam" id="PF02992">
    <property type="entry name" value="Transposase_21"/>
    <property type="match status" value="1"/>
</dbReference>
<gene>
    <name evidence="3" type="ORF">RDB_LOCUS70912</name>
</gene>
<sequence length="999" mass="114580">MKNWQPCLDSDSEDEDTIQMEIDNDLSARNLQAKDPNFDNSQNKEVIDGLTLHSQDMGLNNQITQSNSQELHTEEHNTIDDTIGYNTYDPGDQEPDDDGRSDYSRGSWYQVATPLPSPCSPPPERNESLSESEDEGEFQNVDVEDYRDYERWYAEDNIYEDSEMLAETLTDEEIDSIIMLAIRQFGTVTQNDYERIRYSYRHKLGLLTTQRLRTRIAALLGVEPKNIDCCVNVCHAFTEQYADEEVCLTCKEPRYDYKGQPRQTFQYLPATPRFRAYFNNPDFIRKMLYRFNFVQKPGEMNDFFNSTRYNNLLHTNIVINGVDTGVPYFPGKHDIALAIMTDGIQIFDQGSSETNTCWPIMAQNLNLPPEERAQMRNLIPLGVIPGPNKPKDFDSFLVPLVEEFITLAGGIEVYNTMNGETLTLRVHPTIVSGDMQAIKYLMNFKGPNAQVPCRECLMIGCYHQGKKTYYIHLAEPLRPGSVTLQSYDAHKLPLRTDKRTAAQTKKIMETVRVGLADDLRKKYGICGPSILDRIPSLSRPSSYPHEFMHLFLLNHGPALFSLWTNTHSGISDAGHEQYLISHADLVLIGTETVGATYLIPAKFIRPFPNIESSRHLYNAELWSFWLIYIGPVVLCGRLSQKYYKHYLKFVQILKCLLQLENTTHRIKQLKQEIVEYVEEFEEYYYQYDYDRLSVCRLTLHALLHIADDVLRCGPVWVTWSFSIERYCREIVGCAKSKVVPYAAINRHVLQMAQLAATAARFPVIRRAMLFGKSAAPVKSTSMEKIYTEYPEIILRKPRLPGFPLSDRVRRRIAAYFHTNQPEWTFHAWLGFIPKHAERWGKLRIPDGGDCIRCAGVVDPLSPYGKRDSSYIRYEFETDANENYPNRDIEMVEAFGYGRLDFIIALTLPPSRKFKLKDPKLHILAHVTEAKGAEGDARTELVSFTQVGRSVILDVSSVKNVVGRVYTTGVKPSGEWYIIDRSSGACETAFHPPEHVYEDD</sequence>